<keyword evidence="1" id="KW-1133">Transmembrane helix</keyword>
<dbReference type="PANTHER" id="PTHR37947:SF1">
    <property type="entry name" value="BLL2462 PROTEIN"/>
    <property type="match status" value="1"/>
</dbReference>
<dbReference type="STRING" id="655015.B1812_19575"/>
<dbReference type="AlphaFoldDB" id="A0A1W6N236"/>
<dbReference type="Gene3D" id="3.40.50.880">
    <property type="match status" value="1"/>
</dbReference>
<reference evidence="2 3" key="1">
    <citation type="submission" date="2017-02" db="EMBL/GenBank/DDBJ databases">
        <authorList>
            <person name="Peterson S.W."/>
        </authorList>
    </citation>
    <scope>NUCLEOTIDE SEQUENCE [LARGE SCALE GENOMIC DNA]</scope>
    <source>
        <strain evidence="2 3">S285</strain>
    </source>
</reference>
<keyword evidence="3" id="KW-1185">Reference proteome</keyword>
<name>A0A1W6N236_9HYPH</name>
<organism evidence="2 3">
    <name type="scientific">Methylocystis bryophila</name>
    <dbReference type="NCBI Taxonomy" id="655015"/>
    <lineage>
        <taxon>Bacteria</taxon>
        <taxon>Pseudomonadati</taxon>
        <taxon>Pseudomonadota</taxon>
        <taxon>Alphaproteobacteria</taxon>
        <taxon>Hyphomicrobiales</taxon>
        <taxon>Methylocystaceae</taxon>
        <taxon>Methylocystis</taxon>
    </lineage>
</organism>
<sequence length="694" mass="75252">MTDLSLVFSPLVPWPALALLSLVALALLAFSLYKGQRRALWRALALALFFLALANPMLLEAEREKEKSVVAVVLDESESQTLGGRARQVDMARRELEAALSRFPDLEPRFVTVGTEAEGTKLFAGLAKALADTPPERVGAAILVTDGLVHDIPAKPEALGFKAPLHALITGRAGERDRRLDLVETPHFGVVGKEVVMRLRVVDSPAQTGVAQGGGAEIVAKRDGAVIARRHARLGEIVEIPVAIEHGGPNVVELETPAVDGEITDVDNRGVVVVEGVRDRLKVLLVSGEPHQGERSWRNLLRADANVELVHFTILRPPDKLTGAPPSELSLIAFPTADLFGRRIKDFDLIIFDRYSSQTLLPSLYFENIANYVEGGGAFLAMVDADYATLRGLYYSPLTSILPARPDGEVYEQAFRPHVAKDGERHPVTRGLEGAKSTPPAWGEWFRQVDATLVKGQTLLSGANDKPLLVLSREGKGRVAMLLTDQLWLWARGYDGGGPHVDLTRRLAHWLLKEPELEEESLRATTSGRDIIVERQSLKDAPEPLIVTAPSGEKSEIAWAPKEPGLYRADISGAQMGLYHFDSGGLTALANVGPQNPREFREVASTEEKLRPLAEATGGTVRRLAPGGDERIVLPRLVEMRESSLYGGADWIGVKHGAATALKGVRTTPLALGLPALCALLGAAILVWTLEGRK</sequence>
<feature type="transmembrane region" description="Helical" evidence="1">
    <location>
        <begin position="12"/>
        <end position="33"/>
    </location>
</feature>
<dbReference type="RefSeq" id="WP_085773858.1">
    <property type="nucleotide sequence ID" value="NZ_AP027149.1"/>
</dbReference>
<feature type="transmembrane region" description="Helical" evidence="1">
    <location>
        <begin position="40"/>
        <end position="59"/>
    </location>
</feature>
<evidence type="ECO:0000256" key="1">
    <source>
        <dbReference type="SAM" id="Phobius"/>
    </source>
</evidence>
<dbReference type="EMBL" id="CP019948">
    <property type="protein sequence ID" value="ARN83821.1"/>
    <property type="molecule type" value="Genomic_DNA"/>
</dbReference>
<keyword evidence="1" id="KW-0812">Transmembrane</keyword>
<evidence type="ECO:0008006" key="4">
    <source>
        <dbReference type="Google" id="ProtNLM"/>
    </source>
</evidence>
<dbReference type="InterPro" id="IPR029062">
    <property type="entry name" value="Class_I_gatase-like"/>
</dbReference>
<keyword evidence="1" id="KW-0472">Membrane</keyword>
<proteinExistence type="predicted"/>
<evidence type="ECO:0000313" key="2">
    <source>
        <dbReference type="EMBL" id="ARN83821.1"/>
    </source>
</evidence>
<dbReference type="Proteomes" id="UP000193978">
    <property type="component" value="Chromosome"/>
</dbReference>
<evidence type="ECO:0000313" key="3">
    <source>
        <dbReference type="Proteomes" id="UP000193978"/>
    </source>
</evidence>
<dbReference type="KEGG" id="mbry:B1812_19575"/>
<dbReference type="PANTHER" id="PTHR37947">
    <property type="entry name" value="BLL2462 PROTEIN"/>
    <property type="match status" value="1"/>
</dbReference>
<feature type="transmembrane region" description="Helical" evidence="1">
    <location>
        <begin position="670"/>
        <end position="690"/>
    </location>
</feature>
<dbReference type="SUPFAM" id="SSF52317">
    <property type="entry name" value="Class I glutamine amidotransferase-like"/>
    <property type="match status" value="1"/>
</dbReference>
<gene>
    <name evidence="2" type="ORF">B1812_19575</name>
</gene>
<dbReference type="OrthoDB" id="9769144at2"/>
<accession>A0A1W6N236</accession>
<protein>
    <recommendedName>
        <fullName evidence="4">Glutamine amidotransferase domain-containing protein</fullName>
    </recommendedName>
</protein>